<keyword evidence="5" id="KW-0648">Protein biosynthesis</keyword>
<dbReference type="GO" id="GO:0005085">
    <property type="term" value="F:guanyl-nucleotide exchange factor activity"/>
    <property type="evidence" value="ECO:0007669"/>
    <property type="project" value="TreeGrafter"/>
</dbReference>
<feature type="transmembrane region" description="Helical" evidence="10">
    <location>
        <begin position="74"/>
        <end position="98"/>
    </location>
</feature>
<keyword evidence="12" id="KW-1185">Reference proteome</keyword>
<dbReference type="GO" id="GO:0005829">
    <property type="term" value="C:cytosol"/>
    <property type="evidence" value="ECO:0007669"/>
    <property type="project" value="UniProtKB-SubCell"/>
</dbReference>
<comment type="similarity">
    <text evidence="2 9">Belongs to the eIF-2B alpha/beta/delta subunits family.</text>
</comment>
<dbReference type="InterPro" id="IPR051855">
    <property type="entry name" value="eIF2B_beta_subunit"/>
</dbReference>
<feature type="transmembrane region" description="Helical" evidence="10">
    <location>
        <begin position="6"/>
        <end position="23"/>
    </location>
</feature>
<evidence type="ECO:0000256" key="3">
    <source>
        <dbReference type="ARBA" id="ARBA00022490"/>
    </source>
</evidence>
<evidence type="ECO:0000256" key="8">
    <source>
        <dbReference type="ARBA" id="ARBA00046432"/>
    </source>
</evidence>
<name>A0AAU9PML2_9ASTR</name>
<evidence type="ECO:0000313" key="11">
    <source>
        <dbReference type="EMBL" id="CAH1451454.1"/>
    </source>
</evidence>
<evidence type="ECO:0000256" key="1">
    <source>
        <dbReference type="ARBA" id="ARBA00004514"/>
    </source>
</evidence>
<evidence type="ECO:0000313" key="12">
    <source>
        <dbReference type="Proteomes" id="UP001157418"/>
    </source>
</evidence>
<evidence type="ECO:0000256" key="7">
    <source>
        <dbReference type="ARBA" id="ARBA00044228"/>
    </source>
</evidence>
<dbReference type="GO" id="GO:0005851">
    <property type="term" value="C:eukaryotic translation initiation factor 2B complex"/>
    <property type="evidence" value="ECO:0007669"/>
    <property type="project" value="TreeGrafter"/>
</dbReference>
<dbReference type="SUPFAM" id="SSF100950">
    <property type="entry name" value="NagB/RpiA/CoA transferase-like"/>
    <property type="match status" value="1"/>
</dbReference>
<evidence type="ECO:0000256" key="5">
    <source>
        <dbReference type="ARBA" id="ARBA00022917"/>
    </source>
</evidence>
<dbReference type="InterPro" id="IPR042529">
    <property type="entry name" value="IF_2B-like_C"/>
</dbReference>
<gene>
    <name evidence="11" type="ORF">LVIROSA_LOCUS36813</name>
</gene>
<accession>A0AAU9PML2</accession>
<keyword evidence="3" id="KW-0963">Cytoplasm</keyword>
<dbReference type="GO" id="GO:0003743">
    <property type="term" value="F:translation initiation factor activity"/>
    <property type="evidence" value="ECO:0007669"/>
    <property type="project" value="UniProtKB-KW"/>
</dbReference>
<keyword evidence="10" id="KW-0812">Transmembrane</keyword>
<comment type="caution">
    <text evidence="11">The sequence shown here is derived from an EMBL/GenBank/DDBJ whole genome shotgun (WGS) entry which is preliminary data.</text>
</comment>
<evidence type="ECO:0000256" key="10">
    <source>
        <dbReference type="SAM" id="Phobius"/>
    </source>
</evidence>
<dbReference type="Gene3D" id="3.40.50.10470">
    <property type="entry name" value="Translation initiation factor eif-2b, domain 2"/>
    <property type="match status" value="1"/>
</dbReference>
<sequence>MAPRIFLPSVVSSCVFVVSGHLLQHDMKIRFLRHLPIENRYWTGIHRHGLLSCVAGIAFSTFRSSFDFDFFRKVIVGAHTVMANGVVVTPVGLSMVALEAQKHVVLFVVLDSIHKGARIQVSQGTAGLLFDGICNPFIFSPSIDSFSVLSILGDLIIGATSMSLKCFRTTDTDVTL</sequence>
<reference evidence="11 12" key="1">
    <citation type="submission" date="2022-01" db="EMBL/GenBank/DDBJ databases">
        <authorList>
            <person name="Xiong W."/>
            <person name="Schranz E."/>
        </authorList>
    </citation>
    <scope>NUCLEOTIDE SEQUENCE [LARGE SCALE GENOMIC DNA]</scope>
</reference>
<evidence type="ECO:0000256" key="4">
    <source>
        <dbReference type="ARBA" id="ARBA00022540"/>
    </source>
</evidence>
<dbReference type="InterPro" id="IPR000649">
    <property type="entry name" value="IF-2B-related"/>
</dbReference>
<evidence type="ECO:0000256" key="6">
    <source>
        <dbReference type="ARBA" id="ARBA00044122"/>
    </source>
</evidence>
<dbReference type="Proteomes" id="UP001157418">
    <property type="component" value="Unassembled WGS sequence"/>
</dbReference>
<keyword evidence="10" id="KW-0472">Membrane</keyword>
<keyword evidence="4" id="KW-0396">Initiation factor</keyword>
<comment type="subunit">
    <text evidence="8">Component of the translation initiation factor 2B (eIF2B) complex which is a heterodecamer of two sets of five different subunits: alpha, beta, gamma, delta and epsilon. Subunits alpha, beta and delta comprise a regulatory subcomplex and subunits epsilon and gamma comprise a catalytic subcomplex. Within the complex, the hexameric regulatory complex resides at the center, with the two heterodimeric catalytic subcomplexes bound on opposite sides.</text>
</comment>
<dbReference type="InterPro" id="IPR037171">
    <property type="entry name" value="NagB/RpiA_transferase-like"/>
</dbReference>
<keyword evidence="10" id="KW-1133">Transmembrane helix</keyword>
<feature type="transmembrane region" description="Helical" evidence="10">
    <location>
        <begin position="44"/>
        <end position="62"/>
    </location>
</feature>
<comment type="subcellular location">
    <subcellularLocation>
        <location evidence="1">Cytoplasm</location>
        <location evidence="1">Cytosol</location>
    </subcellularLocation>
</comment>
<evidence type="ECO:0000256" key="2">
    <source>
        <dbReference type="ARBA" id="ARBA00007251"/>
    </source>
</evidence>
<dbReference type="AlphaFoldDB" id="A0AAU9PML2"/>
<dbReference type="PANTHER" id="PTHR45859:SF1">
    <property type="entry name" value="TRANSLATION INITIATION FACTOR EIF-2B SUBUNIT BETA"/>
    <property type="match status" value="1"/>
</dbReference>
<dbReference type="Pfam" id="PF01008">
    <property type="entry name" value="IF-2B"/>
    <property type="match status" value="1"/>
</dbReference>
<evidence type="ECO:0000256" key="9">
    <source>
        <dbReference type="RuleBase" id="RU003814"/>
    </source>
</evidence>
<dbReference type="PANTHER" id="PTHR45859">
    <property type="entry name" value="TRANSLATION INITIATION FACTOR EIF-2B SUBUNIT BETA"/>
    <property type="match status" value="1"/>
</dbReference>
<proteinExistence type="inferred from homology"/>
<dbReference type="EMBL" id="CAKMRJ010005745">
    <property type="protein sequence ID" value="CAH1451454.1"/>
    <property type="molecule type" value="Genomic_DNA"/>
</dbReference>
<protein>
    <recommendedName>
        <fullName evidence="6">Translation initiation factor eIF2B subunit beta</fullName>
    </recommendedName>
    <alternativeName>
        <fullName evidence="7">eIF2B GDP-GTP exchange factor subunit beta</fullName>
    </alternativeName>
</protein>
<organism evidence="11 12">
    <name type="scientific">Lactuca virosa</name>
    <dbReference type="NCBI Taxonomy" id="75947"/>
    <lineage>
        <taxon>Eukaryota</taxon>
        <taxon>Viridiplantae</taxon>
        <taxon>Streptophyta</taxon>
        <taxon>Embryophyta</taxon>
        <taxon>Tracheophyta</taxon>
        <taxon>Spermatophyta</taxon>
        <taxon>Magnoliopsida</taxon>
        <taxon>eudicotyledons</taxon>
        <taxon>Gunneridae</taxon>
        <taxon>Pentapetalae</taxon>
        <taxon>asterids</taxon>
        <taxon>campanulids</taxon>
        <taxon>Asterales</taxon>
        <taxon>Asteraceae</taxon>
        <taxon>Cichorioideae</taxon>
        <taxon>Cichorieae</taxon>
        <taxon>Lactucinae</taxon>
        <taxon>Lactuca</taxon>
    </lineage>
</organism>